<evidence type="ECO:0000313" key="1">
    <source>
        <dbReference type="EMBL" id="STD59554.1"/>
    </source>
</evidence>
<reference evidence="1 2" key="1">
    <citation type="submission" date="2018-06" db="EMBL/GenBank/DDBJ databases">
        <authorList>
            <consortium name="Pathogen Informatics"/>
            <person name="Doyle S."/>
        </authorList>
    </citation>
    <scope>NUCLEOTIDE SEQUENCE [LARGE SCALE GENOMIC DNA]</scope>
    <source>
        <strain evidence="1 2">NCTC13456</strain>
    </source>
</reference>
<sequence>MYQGKKLHFISMDVPFPPNYGGVIDVFYKLKAFNQLGVEIYLHLFGFNETESDVLRKYAKEVYFYPIHQKPYYIFQKYPISVKSRDSKLLYERIKSLKAPIFFESLKTTFILNKYNLEGYSKYLRLHNIEQNYFSGLAVSEKNLVKKALFYIEAKKYIQYENIIHQFDEVFTLSKFEQNYIQEKYNKGKFVPVFHGNETFQSLSEKGKFALYHGDLRASDNCKVVDFLIEVFKGIDYPFVIASGSRENWVKAKIKNHPHIQFVKLKDFDHLKNLFEKAHLNIAWSFQESGTKLKVINALFNSRFSIINENVIDDEKISGLCVQVSNKSELIKAINHLKNQPFLASKEYIDTLEYDLNDKLNAEIILKQIFN</sequence>
<dbReference type="STRING" id="343874.GCA_000805695_03212"/>
<protein>
    <recommendedName>
        <fullName evidence="3">Glycosyltransferase family 4 protein</fullName>
    </recommendedName>
</protein>
<proteinExistence type="predicted"/>
<gene>
    <name evidence="1" type="ORF">NCTC13456_03212</name>
</gene>
<dbReference type="Pfam" id="PF13692">
    <property type="entry name" value="Glyco_trans_1_4"/>
    <property type="match status" value="1"/>
</dbReference>
<dbReference type="AlphaFoldDB" id="A0A376GGP4"/>
<dbReference type="SUPFAM" id="SSF53756">
    <property type="entry name" value="UDP-Glycosyltransferase/glycogen phosphorylase"/>
    <property type="match status" value="1"/>
</dbReference>
<evidence type="ECO:0008006" key="3">
    <source>
        <dbReference type="Google" id="ProtNLM"/>
    </source>
</evidence>
<dbReference type="EMBL" id="UFXS01000001">
    <property type="protein sequence ID" value="STD59554.1"/>
    <property type="molecule type" value="Genomic_DNA"/>
</dbReference>
<name>A0A376GGP4_9FLAO</name>
<accession>A0A376GGP4</accession>
<organism evidence="1 2">
    <name type="scientific">Empedobacter falsenii</name>
    <dbReference type="NCBI Taxonomy" id="343874"/>
    <lineage>
        <taxon>Bacteria</taxon>
        <taxon>Pseudomonadati</taxon>
        <taxon>Bacteroidota</taxon>
        <taxon>Flavobacteriia</taxon>
        <taxon>Flavobacteriales</taxon>
        <taxon>Weeksellaceae</taxon>
        <taxon>Empedobacter</taxon>
    </lineage>
</organism>
<dbReference type="Proteomes" id="UP000254737">
    <property type="component" value="Unassembled WGS sequence"/>
</dbReference>
<dbReference type="Gene3D" id="3.40.50.2000">
    <property type="entry name" value="Glycogen Phosphorylase B"/>
    <property type="match status" value="1"/>
</dbReference>
<evidence type="ECO:0000313" key="2">
    <source>
        <dbReference type="Proteomes" id="UP000254737"/>
    </source>
</evidence>
<dbReference type="RefSeq" id="WP_115001641.1">
    <property type="nucleotide sequence ID" value="NZ_UFXS01000001.1"/>
</dbReference>